<dbReference type="Proteomes" id="UP000216361">
    <property type="component" value="Unassembled WGS sequence"/>
</dbReference>
<comment type="caution">
    <text evidence="1">The sequence shown here is derived from an EMBL/GenBank/DDBJ whole genome shotgun (WGS) entry which is preliminary data.</text>
</comment>
<sequence>MDARKAAVDAYKEQKTLAGIYAVRCPAIGACWVGRAPNVMTIQNQLWFALKLGSSPFRALQAAWTAQGPEGLYFEVLEKIAAEELQPFRDQALKARQQVWCERLGAVAL</sequence>
<organism evidence="1 2">
    <name type="scientific">Elstera cyanobacteriorum</name>
    <dbReference type="NCBI Taxonomy" id="2022747"/>
    <lineage>
        <taxon>Bacteria</taxon>
        <taxon>Pseudomonadati</taxon>
        <taxon>Pseudomonadota</taxon>
        <taxon>Alphaproteobacteria</taxon>
        <taxon>Rhodospirillales</taxon>
        <taxon>Rhodospirillaceae</taxon>
        <taxon>Elstera</taxon>
    </lineage>
</organism>
<evidence type="ECO:0000313" key="1">
    <source>
        <dbReference type="EMBL" id="OYQ19557.1"/>
    </source>
</evidence>
<dbReference type="CDD" id="cd10451">
    <property type="entry name" value="GIY-YIG_LuxR_like"/>
    <property type="match status" value="1"/>
</dbReference>
<accession>A0A255XRC2</accession>
<reference evidence="1 2" key="1">
    <citation type="submission" date="2017-07" db="EMBL/GenBank/DDBJ databases">
        <title>Elstera cyanobacteriorum sp. nov., a novel bacterium isolated from cyanobacterial aggregates in a eutrophic lake.</title>
        <authorList>
            <person name="Cai H."/>
        </authorList>
    </citation>
    <scope>NUCLEOTIDE SEQUENCE [LARGE SCALE GENOMIC DNA]</scope>
    <source>
        <strain evidence="1 2">TH019</strain>
    </source>
</reference>
<evidence type="ECO:0008006" key="3">
    <source>
        <dbReference type="Google" id="ProtNLM"/>
    </source>
</evidence>
<dbReference type="RefSeq" id="WP_094408662.1">
    <property type="nucleotide sequence ID" value="NZ_NOXS01000031.1"/>
</dbReference>
<dbReference type="OrthoDB" id="7270972at2"/>
<dbReference type="InterPro" id="IPR035901">
    <property type="entry name" value="GIY-YIG_endonuc_sf"/>
</dbReference>
<gene>
    <name evidence="1" type="ORF">CHR90_07775</name>
</gene>
<dbReference type="EMBL" id="NOXS01000031">
    <property type="protein sequence ID" value="OYQ19557.1"/>
    <property type="molecule type" value="Genomic_DNA"/>
</dbReference>
<dbReference type="AlphaFoldDB" id="A0A255XRC2"/>
<proteinExistence type="predicted"/>
<protein>
    <recommendedName>
        <fullName evidence="3">GIY-YIG domain-containing protein</fullName>
    </recommendedName>
</protein>
<evidence type="ECO:0000313" key="2">
    <source>
        <dbReference type="Proteomes" id="UP000216361"/>
    </source>
</evidence>
<name>A0A255XRC2_9PROT</name>
<dbReference type="Gene3D" id="3.40.1440.10">
    <property type="entry name" value="GIY-YIG endonuclease"/>
    <property type="match status" value="1"/>
</dbReference>
<keyword evidence="2" id="KW-1185">Reference proteome</keyword>